<dbReference type="EMBL" id="OZ035843">
    <property type="protein sequence ID" value="CAL1597057.1"/>
    <property type="molecule type" value="Genomic_DNA"/>
</dbReference>
<feature type="region of interest" description="Disordered" evidence="2">
    <location>
        <begin position="16"/>
        <end position="46"/>
    </location>
</feature>
<feature type="coiled-coil region" evidence="1">
    <location>
        <begin position="64"/>
        <end position="91"/>
    </location>
</feature>
<reference evidence="3 4" key="1">
    <citation type="submission" date="2024-04" db="EMBL/GenBank/DDBJ databases">
        <authorList>
            <person name="Waldvogel A.-M."/>
            <person name="Schoenle A."/>
        </authorList>
    </citation>
    <scope>NUCLEOTIDE SEQUENCE [LARGE SCALE GENOMIC DNA]</scope>
</reference>
<keyword evidence="4" id="KW-1185">Reference proteome</keyword>
<sequence length="100" mass="11423">MFPDVARRWRSKIKVPGCGIPQTWSSTSAGGGPPSHGPRREEEESFQCKKKNSWMLEECHARILEACENANRKMKEKMLCLESALKTMMEQKVKVKSGQR</sequence>
<evidence type="ECO:0000256" key="2">
    <source>
        <dbReference type="SAM" id="MobiDB-lite"/>
    </source>
</evidence>
<keyword evidence="1" id="KW-0175">Coiled coil</keyword>
<protein>
    <submittedName>
        <fullName evidence="3">Uncharacterized protein</fullName>
    </submittedName>
</protein>
<dbReference type="Proteomes" id="UP001497482">
    <property type="component" value="Chromosome 21"/>
</dbReference>
<evidence type="ECO:0000313" key="3">
    <source>
        <dbReference type="EMBL" id="CAL1597057.1"/>
    </source>
</evidence>
<name>A0AAV2LCH8_KNICA</name>
<proteinExistence type="predicted"/>
<organism evidence="3 4">
    <name type="scientific">Knipowitschia caucasica</name>
    <name type="common">Caucasian dwarf goby</name>
    <name type="synonym">Pomatoschistus caucasicus</name>
    <dbReference type="NCBI Taxonomy" id="637954"/>
    <lineage>
        <taxon>Eukaryota</taxon>
        <taxon>Metazoa</taxon>
        <taxon>Chordata</taxon>
        <taxon>Craniata</taxon>
        <taxon>Vertebrata</taxon>
        <taxon>Euteleostomi</taxon>
        <taxon>Actinopterygii</taxon>
        <taxon>Neopterygii</taxon>
        <taxon>Teleostei</taxon>
        <taxon>Neoteleostei</taxon>
        <taxon>Acanthomorphata</taxon>
        <taxon>Gobiaria</taxon>
        <taxon>Gobiiformes</taxon>
        <taxon>Gobioidei</taxon>
        <taxon>Gobiidae</taxon>
        <taxon>Gobiinae</taxon>
        <taxon>Knipowitschia</taxon>
    </lineage>
</organism>
<accession>A0AAV2LCH8</accession>
<evidence type="ECO:0000256" key="1">
    <source>
        <dbReference type="SAM" id="Coils"/>
    </source>
</evidence>
<evidence type="ECO:0000313" key="4">
    <source>
        <dbReference type="Proteomes" id="UP001497482"/>
    </source>
</evidence>
<dbReference type="AlphaFoldDB" id="A0AAV2LCH8"/>
<gene>
    <name evidence="3" type="ORF">KC01_LOCUS25623</name>
</gene>